<evidence type="ECO:0000313" key="2">
    <source>
        <dbReference type="Proteomes" id="UP000634134"/>
    </source>
</evidence>
<accession>A0ABR9WHP6</accession>
<comment type="caution">
    <text evidence="1">The sequence shown here is derived from an EMBL/GenBank/DDBJ whole genome shotgun (WGS) entry which is preliminary data.</text>
</comment>
<reference evidence="2" key="1">
    <citation type="submission" date="2023-07" db="EMBL/GenBank/DDBJ databases">
        <title>Dyadobacter sp. nov 'subterranea' isolated from contaminted grondwater.</title>
        <authorList>
            <person name="Szabo I."/>
            <person name="Al-Omari J."/>
            <person name="Szerdahelyi S.G."/>
            <person name="Rado J."/>
        </authorList>
    </citation>
    <scope>NUCLEOTIDE SEQUENCE [LARGE SCALE GENOMIC DNA]</scope>
    <source>
        <strain evidence="2">UP-52</strain>
    </source>
</reference>
<protein>
    <submittedName>
        <fullName evidence="1">Uncharacterized protein</fullName>
    </submittedName>
</protein>
<proteinExistence type="predicted"/>
<gene>
    <name evidence="1" type="ORF">IEE83_21225</name>
</gene>
<sequence length="84" mass="9642">MEKKADNQFLVSLEGLHLSEDQKKRINSGIQEIVMKELAHMDALKEYGVGKKKGPFDFGGLHPFIWGIWWDDARNRIIQIGNGF</sequence>
<keyword evidence="2" id="KW-1185">Reference proteome</keyword>
<dbReference type="EMBL" id="JACYGY010000001">
    <property type="protein sequence ID" value="MBE9464416.1"/>
    <property type="molecule type" value="Genomic_DNA"/>
</dbReference>
<dbReference type="RefSeq" id="WP_194122481.1">
    <property type="nucleotide sequence ID" value="NZ_JACYGY010000001.1"/>
</dbReference>
<evidence type="ECO:0000313" key="1">
    <source>
        <dbReference type="EMBL" id="MBE9464416.1"/>
    </source>
</evidence>
<dbReference type="Proteomes" id="UP000634134">
    <property type="component" value="Unassembled WGS sequence"/>
</dbReference>
<name>A0ABR9WHP6_9BACT</name>
<organism evidence="1 2">
    <name type="scientific">Dyadobacter subterraneus</name>
    <dbReference type="NCBI Taxonomy" id="2773304"/>
    <lineage>
        <taxon>Bacteria</taxon>
        <taxon>Pseudomonadati</taxon>
        <taxon>Bacteroidota</taxon>
        <taxon>Cytophagia</taxon>
        <taxon>Cytophagales</taxon>
        <taxon>Spirosomataceae</taxon>
        <taxon>Dyadobacter</taxon>
    </lineage>
</organism>